<name>A0A318JPF1_9NOCA</name>
<dbReference type="OrthoDB" id="3452755at2"/>
<evidence type="ECO:0000259" key="6">
    <source>
        <dbReference type="Pfam" id="PF13515"/>
    </source>
</evidence>
<evidence type="ECO:0000313" key="7">
    <source>
        <dbReference type="EMBL" id="PXX54600.1"/>
    </source>
</evidence>
<evidence type="ECO:0000313" key="8">
    <source>
        <dbReference type="Proteomes" id="UP000247569"/>
    </source>
</evidence>
<keyword evidence="3 5" id="KW-1133">Transmembrane helix</keyword>
<organism evidence="7 8">
    <name type="scientific">Nocardia tenerifensis</name>
    <dbReference type="NCBI Taxonomy" id="228006"/>
    <lineage>
        <taxon>Bacteria</taxon>
        <taxon>Bacillati</taxon>
        <taxon>Actinomycetota</taxon>
        <taxon>Actinomycetes</taxon>
        <taxon>Mycobacteriales</taxon>
        <taxon>Nocardiaceae</taxon>
        <taxon>Nocardia</taxon>
    </lineage>
</organism>
<feature type="transmembrane region" description="Helical" evidence="5">
    <location>
        <begin position="242"/>
        <end position="275"/>
    </location>
</feature>
<feature type="transmembrane region" description="Helical" evidence="5">
    <location>
        <begin position="153"/>
        <end position="172"/>
    </location>
</feature>
<feature type="transmembrane region" description="Helical" evidence="5">
    <location>
        <begin position="307"/>
        <end position="325"/>
    </location>
</feature>
<dbReference type="InterPro" id="IPR049453">
    <property type="entry name" value="Memb_transporter_dom"/>
</dbReference>
<keyword evidence="2 5" id="KW-0812">Transmembrane</keyword>
<keyword evidence="4 5" id="KW-0472">Membrane</keyword>
<dbReference type="EMBL" id="QJKF01000024">
    <property type="protein sequence ID" value="PXX54600.1"/>
    <property type="molecule type" value="Genomic_DNA"/>
</dbReference>
<evidence type="ECO:0000256" key="4">
    <source>
        <dbReference type="ARBA" id="ARBA00023136"/>
    </source>
</evidence>
<feature type="transmembrane region" description="Helical" evidence="5">
    <location>
        <begin position="192"/>
        <end position="221"/>
    </location>
</feature>
<evidence type="ECO:0000256" key="5">
    <source>
        <dbReference type="SAM" id="Phobius"/>
    </source>
</evidence>
<evidence type="ECO:0000256" key="1">
    <source>
        <dbReference type="ARBA" id="ARBA00004141"/>
    </source>
</evidence>
<dbReference type="RefSeq" id="WP_110293952.1">
    <property type="nucleotide sequence ID" value="NZ_QJKF01000024.1"/>
</dbReference>
<evidence type="ECO:0000256" key="2">
    <source>
        <dbReference type="ARBA" id="ARBA00022692"/>
    </source>
</evidence>
<sequence length="352" mass="36250">MLIGGSRARRAPVPANFTTAPRRLGHAIERGVVVGTAIAAPLLLGVAMGQVGTGVLVCLGGYLVAFVDQRGPTRTRAVVLPIAAAVHATVYLASRLAANCLLVSLALLGVLVFYAIGTGRDARLRGRLGAMPTTAFLIAAEHTPHGHVSTLPAALLLLVGGLWYAAVAVTLLDPVPDRPAASAAPSAGRRRYVVRTLVIACALFAAVSSVPHGVWAVIAFLRVSRPGVARTARRARQRGAGTVVGGAAAAAAIMVSPNQITLAAMLLGVAVLGFAVRPVDYGLWVVFGTALTLLIGDLPQPGDARPVLARITLTLCGIALALAAVRATVAVRRITAAAQAGRPRWRFADCRT</sequence>
<gene>
    <name evidence="7" type="ORF">DFR70_12441</name>
</gene>
<keyword evidence="8" id="KW-1185">Reference proteome</keyword>
<feature type="transmembrane region" description="Helical" evidence="5">
    <location>
        <begin position="32"/>
        <end position="65"/>
    </location>
</feature>
<dbReference type="Proteomes" id="UP000247569">
    <property type="component" value="Unassembled WGS sequence"/>
</dbReference>
<evidence type="ECO:0000256" key="3">
    <source>
        <dbReference type="ARBA" id="ARBA00022989"/>
    </source>
</evidence>
<comment type="caution">
    <text evidence="7">The sequence shown here is derived from an EMBL/GenBank/DDBJ whole genome shotgun (WGS) entry which is preliminary data.</text>
</comment>
<dbReference type="AlphaFoldDB" id="A0A318JPF1"/>
<dbReference type="Pfam" id="PF13515">
    <property type="entry name" value="FUSC_2"/>
    <property type="match status" value="1"/>
</dbReference>
<comment type="subcellular location">
    <subcellularLocation>
        <location evidence="1">Membrane</location>
        <topology evidence="1">Multi-pass membrane protein</topology>
    </subcellularLocation>
</comment>
<dbReference type="GO" id="GO:0016020">
    <property type="term" value="C:membrane"/>
    <property type="evidence" value="ECO:0007669"/>
    <property type="project" value="UniProtKB-SubCell"/>
</dbReference>
<feature type="transmembrane region" description="Helical" evidence="5">
    <location>
        <begin position="96"/>
        <end position="117"/>
    </location>
</feature>
<protein>
    <submittedName>
        <fullName evidence="7">Fusaric acid resistance family protein</fullName>
    </submittedName>
</protein>
<reference evidence="7 8" key="1">
    <citation type="submission" date="2018-05" db="EMBL/GenBank/DDBJ databases">
        <title>Genomic Encyclopedia of Type Strains, Phase IV (KMG-IV): sequencing the most valuable type-strain genomes for metagenomic binning, comparative biology and taxonomic classification.</title>
        <authorList>
            <person name="Goeker M."/>
        </authorList>
    </citation>
    <scope>NUCLEOTIDE SEQUENCE [LARGE SCALE GENOMIC DNA]</scope>
    <source>
        <strain evidence="7 8">DSM 44704</strain>
    </source>
</reference>
<feature type="transmembrane region" description="Helical" evidence="5">
    <location>
        <begin position="281"/>
        <end position="298"/>
    </location>
</feature>
<feature type="domain" description="Integral membrane bound transporter" evidence="6">
    <location>
        <begin position="201"/>
        <end position="323"/>
    </location>
</feature>
<accession>A0A318JPF1</accession>
<proteinExistence type="predicted"/>